<protein>
    <submittedName>
        <fullName evidence="2">Uncharacterized protein</fullName>
    </submittedName>
</protein>
<reference evidence="3" key="2">
    <citation type="submission" date="2019-10" db="EMBL/GenBank/DDBJ databases">
        <title>Conservation and host-specific expression of non-tandemly repeated heterogenous ribosome RNA gene in arbuscular mycorrhizal fungi.</title>
        <authorList>
            <person name="Maeda T."/>
            <person name="Kobayashi Y."/>
            <person name="Nakagawa T."/>
            <person name="Ezawa T."/>
            <person name="Yamaguchi K."/>
            <person name="Bino T."/>
            <person name="Nishimoto Y."/>
            <person name="Shigenobu S."/>
            <person name="Kawaguchi M."/>
        </authorList>
    </citation>
    <scope>NUCLEOTIDE SEQUENCE</scope>
    <source>
        <strain evidence="3">HR1</strain>
    </source>
</reference>
<dbReference type="Proteomes" id="UP000247702">
    <property type="component" value="Unassembled WGS sequence"/>
</dbReference>
<sequence>MNSSQNNSNNYNNNNVQESNISGFNNNLPQITTTNAIQENINYYGHGFSETNYNNNIFPTDTSTFSDHNNQSMYTSNNTPINLPNNNNHRPTFNDNSNNGDNIHNYQHQSMPNNFSTPQFNPQYTNQNPPQSNFFPPPNSHGATSISSQYIFILQQNNNHHSFSHQHNFN</sequence>
<comment type="caution">
    <text evidence="2">The sequence shown here is derived from an EMBL/GenBank/DDBJ whole genome shotgun (WGS) entry which is preliminary data.</text>
</comment>
<proteinExistence type="predicted"/>
<name>A0A2Z6QQA2_9GLOM</name>
<keyword evidence="4" id="KW-1185">Reference proteome</keyword>
<dbReference type="Proteomes" id="UP000615446">
    <property type="component" value="Unassembled WGS sequence"/>
</dbReference>
<reference evidence="2 4" key="1">
    <citation type="submission" date="2017-11" db="EMBL/GenBank/DDBJ databases">
        <title>The genome of Rhizophagus clarus HR1 reveals common genetic basis of auxotrophy among arbuscular mycorrhizal fungi.</title>
        <authorList>
            <person name="Kobayashi Y."/>
        </authorList>
    </citation>
    <scope>NUCLEOTIDE SEQUENCE [LARGE SCALE GENOMIC DNA]</scope>
    <source>
        <strain evidence="2 4">HR1</strain>
    </source>
</reference>
<evidence type="ECO:0000313" key="3">
    <source>
        <dbReference type="EMBL" id="GES98031.1"/>
    </source>
</evidence>
<accession>A0A2Z6QQA2</accession>
<evidence type="ECO:0000313" key="2">
    <source>
        <dbReference type="EMBL" id="GBB92260.1"/>
    </source>
</evidence>
<feature type="compositionally biased region" description="Polar residues" evidence="1">
    <location>
        <begin position="106"/>
        <end position="125"/>
    </location>
</feature>
<dbReference type="AlphaFoldDB" id="A0A2Z6QQA2"/>
<gene>
    <name evidence="3" type="ORF">RCL2_002459100</name>
    <name evidence="2" type="ORF">RclHR1_19900001</name>
</gene>
<evidence type="ECO:0000313" key="4">
    <source>
        <dbReference type="Proteomes" id="UP000247702"/>
    </source>
</evidence>
<feature type="region of interest" description="Disordered" evidence="1">
    <location>
        <begin position="1"/>
        <end position="22"/>
    </location>
</feature>
<feature type="region of interest" description="Disordered" evidence="1">
    <location>
        <begin position="88"/>
        <end position="141"/>
    </location>
</feature>
<dbReference type="EMBL" id="BEXD01001102">
    <property type="protein sequence ID" value="GBB92260.1"/>
    <property type="molecule type" value="Genomic_DNA"/>
</dbReference>
<feature type="compositionally biased region" description="Low complexity" evidence="1">
    <location>
        <begin position="88"/>
        <end position="105"/>
    </location>
</feature>
<evidence type="ECO:0000256" key="1">
    <source>
        <dbReference type="SAM" id="MobiDB-lite"/>
    </source>
</evidence>
<dbReference type="EMBL" id="BLAL01000262">
    <property type="protein sequence ID" value="GES98031.1"/>
    <property type="molecule type" value="Genomic_DNA"/>
</dbReference>
<organism evidence="2 4">
    <name type="scientific">Rhizophagus clarus</name>
    <dbReference type="NCBI Taxonomy" id="94130"/>
    <lineage>
        <taxon>Eukaryota</taxon>
        <taxon>Fungi</taxon>
        <taxon>Fungi incertae sedis</taxon>
        <taxon>Mucoromycota</taxon>
        <taxon>Glomeromycotina</taxon>
        <taxon>Glomeromycetes</taxon>
        <taxon>Glomerales</taxon>
        <taxon>Glomeraceae</taxon>
        <taxon>Rhizophagus</taxon>
    </lineage>
</organism>